<dbReference type="InterPro" id="IPR043538">
    <property type="entry name" value="XYLT"/>
</dbReference>
<evidence type="ECO:0000256" key="7">
    <source>
        <dbReference type="ARBA" id="ARBA00022676"/>
    </source>
</evidence>
<evidence type="ECO:0000256" key="3">
    <source>
        <dbReference type="ARBA" id="ARBA00004840"/>
    </source>
</evidence>
<dbReference type="GO" id="GO:0000139">
    <property type="term" value="C:Golgi membrane"/>
    <property type="evidence" value="ECO:0007669"/>
    <property type="project" value="UniProtKB-SubCell"/>
</dbReference>
<evidence type="ECO:0000256" key="11">
    <source>
        <dbReference type="ARBA" id="ARBA00022824"/>
    </source>
</evidence>
<evidence type="ECO:0000256" key="13">
    <source>
        <dbReference type="ARBA" id="ARBA00022989"/>
    </source>
</evidence>
<evidence type="ECO:0000256" key="10">
    <source>
        <dbReference type="ARBA" id="ARBA00022723"/>
    </source>
</evidence>
<protein>
    <recommendedName>
        <fullName evidence="6">protein xylosyltransferase</fullName>
        <ecNumber evidence="6">2.4.2.26</ecNumber>
    </recommendedName>
    <alternativeName>
        <fullName evidence="18">Peptide O-xylosyltransferase</fullName>
    </alternativeName>
</protein>
<gene>
    <name evidence="21" type="ORF">FSP39_012916</name>
</gene>
<comment type="pathway">
    <text evidence="4">Glycan metabolism; heparan sulfate biosynthesis.</text>
</comment>
<evidence type="ECO:0000256" key="14">
    <source>
        <dbReference type="ARBA" id="ARBA00023034"/>
    </source>
</evidence>
<comment type="subcellular location">
    <subcellularLocation>
        <location evidence="2">Endoplasmic reticulum membrane</location>
        <topology evidence="2">Single-pass type II membrane protein</topology>
    </subcellularLocation>
    <subcellularLocation>
        <location evidence="1">Golgi apparatus membrane</location>
        <topology evidence="1">Single-pass type II membrane protein</topology>
    </subcellularLocation>
</comment>
<evidence type="ECO:0000313" key="22">
    <source>
        <dbReference type="Proteomes" id="UP001186944"/>
    </source>
</evidence>
<dbReference type="GO" id="GO:0030158">
    <property type="term" value="F:protein xylosyltransferase activity"/>
    <property type="evidence" value="ECO:0007669"/>
    <property type="project" value="UniProtKB-EC"/>
</dbReference>
<evidence type="ECO:0000256" key="4">
    <source>
        <dbReference type="ARBA" id="ARBA00005093"/>
    </source>
</evidence>
<dbReference type="Pfam" id="PF12529">
    <property type="entry name" value="Xylo_C"/>
    <property type="match status" value="1"/>
</dbReference>
<keyword evidence="22" id="KW-1185">Reference proteome</keyword>
<evidence type="ECO:0000256" key="18">
    <source>
        <dbReference type="ARBA" id="ARBA00042865"/>
    </source>
</evidence>
<dbReference type="Proteomes" id="UP001186944">
    <property type="component" value="Unassembled WGS sequence"/>
</dbReference>
<evidence type="ECO:0000313" key="21">
    <source>
        <dbReference type="EMBL" id="KAK3090588.1"/>
    </source>
</evidence>
<dbReference type="EC" id="2.4.2.26" evidence="6"/>
<keyword evidence="14" id="KW-0333">Golgi apparatus</keyword>
<keyword evidence="16" id="KW-1015">Disulfide bond</keyword>
<dbReference type="GO" id="GO:0005789">
    <property type="term" value="C:endoplasmic reticulum membrane"/>
    <property type="evidence" value="ECO:0007669"/>
    <property type="project" value="UniProtKB-SubCell"/>
</dbReference>
<evidence type="ECO:0000256" key="17">
    <source>
        <dbReference type="ARBA" id="ARBA00023180"/>
    </source>
</evidence>
<evidence type="ECO:0000256" key="16">
    <source>
        <dbReference type="ARBA" id="ARBA00023157"/>
    </source>
</evidence>
<evidence type="ECO:0000256" key="12">
    <source>
        <dbReference type="ARBA" id="ARBA00022968"/>
    </source>
</evidence>
<dbReference type="GO" id="GO:0046872">
    <property type="term" value="F:metal ion binding"/>
    <property type="evidence" value="ECO:0007669"/>
    <property type="project" value="UniProtKB-KW"/>
</dbReference>
<organism evidence="21 22">
    <name type="scientific">Pinctada imbricata</name>
    <name type="common">Atlantic pearl-oyster</name>
    <name type="synonym">Pinctada martensii</name>
    <dbReference type="NCBI Taxonomy" id="66713"/>
    <lineage>
        <taxon>Eukaryota</taxon>
        <taxon>Metazoa</taxon>
        <taxon>Spiralia</taxon>
        <taxon>Lophotrochozoa</taxon>
        <taxon>Mollusca</taxon>
        <taxon>Bivalvia</taxon>
        <taxon>Autobranchia</taxon>
        <taxon>Pteriomorphia</taxon>
        <taxon>Pterioida</taxon>
        <taxon>Pterioidea</taxon>
        <taxon>Pteriidae</taxon>
        <taxon>Pinctada</taxon>
    </lineage>
</organism>
<evidence type="ECO:0000256" key="9">
    <source>
        <dbReference type="ARBA" id="ARBA00022692"/>
    </source>
</evidence>
<evidence type="ECO:0000256" key="6">
    <source>
        <dbReference type="ARBA" id="ARBA00011972"/>
    </source>
</evidence>
<feature type="non-terminal residue" evidence="21">
    <location>
        <position position="1"/>
    </location>
</feature>
<name>A0AA88XRW7_PINIB</name>
<comment type="caution">
    <text evidence="21">The sequence shown here is derived from an EMBL/GenBank/DDBJ whole genome shotgun (WGS) entry which is preliminary data.</text>
</comment>
<accession>A0AA88XRW7</accession>
<keyword evidence="17" id="KW-0325">Glycoprotein</keyword>
<keyword evidence="7" id="KW-0328">Glycosyltransferase</keyword>
<comment type="catalytic activity">
    <reaction evidence="19">
        <text>UDP-alpha-D-xylose + L-seryl-[protein] = 3-O-(beta-D-xylosyl)-L-seryl-[protein] + UDP + H(+)</text>
        <dbReference type="Rhea" id="RHEA:50192"/>
        <dbReference type="Rhea" id="RHEA-COMP:9863"/>
        <dbReference type="Rhea" id="RHEA-COMP:12567"/>
        <dbReference type="ChEBI" id="CHEBI:15378"/>
        <dbReference type="ChEBI" id="CHEBI:29999"/>
        <dbReference type="ChEBI" id="CHEBI:57632"/>
        <dbReference type="ChEBI" id="CHEBI:58223"/>
        <dbReference type="ChEBI" id="CHEBI:132085"/>
        <dbReference type="EC" id="2.4.2.26"/>
    </reaction>
</comment>
<keyword evidence="11" id="KW-0256">Endoplasmic reticulum</keyword>
<evidence type="ECO:0000256" key="8">
    <source>
        <dbReference type="ARBA" id="ARBA00022679"/>
    </source>
</evidence>
<comment type="similarity">
    <text evidence="5">Belongs to the glycosyltransferase 14 family. XylT subfamily.</text>
</comment>
<keyword evidence="12" id="KW-0735">Signal-anchor</keyword>
<keyword evidence="9" id="KW-0812">Transmembrane</keyword>
<dbReference type="AlphaFoldDB" id="A0AA88XRW7"/>
<dbReference type="GO" id="GO:0050650">
    <property type="term" value="P:chondroitin sulfate proteoglycan biosynthetic process"/>
    <property type="evidence" value="ECO:0007669"/>
    <property type="project" value="TreeGrafter"/>
</dbReference>
<proteinExistence type="inferred from homology"/>
<keyword evidence="13" id="KW-1133">Transmembrane helix</keyword>
<feature type="domain" description="Xylosyltransferase C-terminal" evidence="20">
    <location>
        <begin position="288"/>
        <end position="461"/>
    </location>
</feature>
<dbReference type="GO" id="GO:0015012">
    <property type="term" value="P:heparan sulfate proteoglycan biosynthetic process"/>
    <property type="evidence" value="ECO:0007669"/>
    <property type="project" value="TreeGrafter"/>
</dbReference>
<comment type="pathway">
    <text evidence="3">Glycan metabolism; chondroitin sulfate biosynthesis.</text>
</comment>
<evidence type="ECO:0000256" key="1">
    <source>
        <dbReference type="ARBA" id="ARBA00004323"/>
    </source>
</evidence>
<dbReference type="InterPro" id="IPR003406">
    <property type="entry name" value="Glyco_trans_14"/>
</dbReference>
<reference evidence="21" key="1">
    <citation type="submission" date="2019-08" db="EMBL/GenBank/DDBJ databases">
        <title>The improved chromosome-level genome for the pearl oyster Pinctada fucata martensii using PacBio sequencing and Hi-C.</title>
        <authorList>
            <person name="Zheng Z."/>
        </authorList>
    </citation>
    <scope>NUCLEOTIDE SEQUENCE</scope>
    <source>
        <strain evidence="21">ZZ-2019</strain>
        <tissue evidence="21">Adductor muscle</tissue>
    </source>
</reference>
<evidence type="ECO:0000256" key="5">
    <source>
        <dbReference type="ARBA" id="ARBA00010195"/>
    </source>
</evidence>
<evidence type="ECO:0000259" key="20">
    <source>
        <dbReference type="Pfam" id="PF12529"/>
    </source>
</evidence>
<dbReference type="PANTHER" id="PTHR46025">
    <property type="entry name" value="XYLOSYLTRANSFERASE OXT"/>
    <property type="match status" value="1"/>
</dbReference>
<dbReference type="Pfam" id="PF02485">
    <property type="entry name" value="Branch"/>
    <property type="match status" value="1"/>
</dbReference>
<dbReference type="PANTHER" id="PTHR46025:SF3">
    <property type="entry name" value="XYLOSYLTRANSFERASE OXT"/>
    <property type="match status" value="1"/>
</dbReference>
<dbReference type="InterPro" id="IPR024448">
    <property type="entry name" value="XylT_C"/>
</dbReference>
<sequence>VRIVFVLTINGRQVRQVRRLLKAIYHTRHYYFIHVDMRQEYLYRELFPLESLLPNIFLARRRFATIWGGISLLQAHLEFMKEVLNKDWKWDYYINLSESDYPIKKLESLEIFLTEYKGHTFVKSHGHDTARFIRKQGLDKMFVECDTHMWRLGPKTLPTNIVFDGGSDWVALHRGFAQYVITSEDSLVSGLKTFYKYSLLPAESFFHTVLHNSEFCDKWMDNNLHLTNWRRAQGCKCQHKHVVDWCGCSPNVLTTHSLDKLMKYESKATYFARKFDPVIDQDIINSMDVYMFGKDMRDVRALTDYWQNEYHYLDDKEATNDVYLTFYSSFSRRSVIDLLPQTTGQCLVTPTQIVEANVLYQRDRFHGVIVKYNGQVKDGGSVMLETHLVERWDYKVLDPTGSMGRFINIQIGSNFDVKENIFRNYAKLLGPYSEIEVKHMWGPGPEFTVSVAFIDPADIVAVAHDVDIPKSGHIGSHKPELKLPLRPGVWMCKLMINYKVVLESRFLVLPLTTYHAVPLNITQAKLFHNGPQGGLYAERKFS</sequence>
<evidence type="ECO:0000256" key="15">
    <source>
        <dbReference type="ARBA" id="ARBA00023136"/>
    </source>
</evidence>
<evidence type="ECO:0000256" key="19">
    <source>
        <dbReference type="ARBA" id="ARBA00047847"/>
    </source>
</evidence>
<keyword evidence="10" id="KW-0479">Metal-binding</keyword>
<keyword evidence="8" id="KW-0808">Transferase</keyword>
<keyword evidence="15" id="KW-0472">Membrane</keyword>
<dbReference type="EMBL" id="VSWD01000010">
    <property type="protein sequence ID" value="KAK3090588.1"/>
    <property type="molecule type" value="Genomic_DNA"/>
</dbReference>
<evidence type="ECO:0000256" key="2">
    <source>
        <dbReference type="ARBA" id="ARBA00004648"/>
    </source>
</evidence>